<dbReference type="AlphaFoldDB" id="A0A9E2KPA9"/>
<reference evidence="1" key="2">
    <citation type="submission" date="2021-04" db="EMBL/GenBank/DDBJ databases">
        <authorList>
            <person name="Gilroy R."/>
        </authorList>
    </citation>
    <scope>NUCLEOTIDE SEQUENCE</scope>
    <source>
        <strain evidence="1">687</strain>
    </source>
</reference>
<sequence length="205" mass="23637">MNNVVSTRKTSNIHAKFQPDRVSATLVLLRYGFSPSIIRCTTQLHQKTVARIKEEFLSLGYTDRYSKGGHKTAPNVILSDPKTYYAYNQLMILYSRFHCKDPSVVVDMEAILKAWTVYRTHAETEDNNIELDINSFWYLCLYLNALTVNFDEEDGGMMLFSKKDQAYYYHSNRSDAAVNKSGYIKSRSLKEIMESLQKKKQQASA</sequence>
<dbReference type="Proteomes" id="UP000824150">
    <property type="component" value="Unassembled WGS sequence"/>
</dbReference>
<dbReference type="EMBL" id="JAHLFG010000061">
    <property type="protein sequence ID" value="MBU3826949.1"/>
    <property type="molecule type" value="Genomic_DNA"/>
</dbReference>
<dbReference type="SUPFAM" id="SSF160930">
    <property type="entry name" value="FlhC-like"/>
    <property type="match status" value="1"/>
</dbReference>
<protein>
    <submittedName>
        <fullName evidence="1">Uncharacterized protein</fullName>
    </submittedName>
</protein>
<reference evidence="1" key="1">
    <citation type="journal article" date="2021" name="PeerJ">
        <title>Extensive microbial diversity within the chicken gut microbiome revealed by metagenomics and culture.</title>
        <authorList>
            <person name="Gilroy R."/>
            <person name="Ravi A."/>
            <person name="Getino M."/>
            <person name="Pursley I."/>
            <person name="Horton D.L."/>
            <person name="Alikhan N.F."/>
            <person name="Baker D."/>
            <person name="Gharbi K."/>
            <person name="Hall N."/>
            <person name="Watson M."/>
            <person name="Adriaenssens E.M."/>
            <person name="Foster-Nyarko E."/>
            <person name="Jarju S."/>
            <person name="Secka A."/>
            <person name="Antonio M."/>
            <person name="Oren A."/>
            <person name="Chaudhuri R.R."/>
            <person name="La Ragione R."/>
            <person name="Hildebrand F."/>
            <person name="Pallen M.J."/>
        </authorList>
    </citation>
    <scope>NUCLEOTIDE SEQUENCE</scope>
    <source>
        <strain evidence="1">687</strain>
    </source>
</reference>
<evidence type="ECO:0000313" key="1">
    <source>
        <dbReference type="EMBL" id="MBU3826949.1"/>
    </source>
</evidence>
<gene>
    <name evidence="1" type="ORF">IAA31_05615</name>
</gene>
<proteinExistence type="predicted"/>
<name>A0A9E2KPA9_9GAMM</name>
<comment type="caution">
    <text evidence="1">The sequence shown here is derived from an EMBL/GenBank/DDBJ whole genome shotgun (WGS) entry which is preliminary data.</text>
</comment>
<evidence type="ECO:0000313" key="2">
    <source>
        <dbReference type="Proteomes" id="UP000824150"/>
    </source>
</evidence>
<organism evidence="1 2">
    <name type="scientific">Candidatus Anaerobiospirillum merdipullorum</name>
    <dbReference type="NCBI Taxonomy" id="2838450"/>
    <lineage>
        <taxon>Bacteria</taxon>
        <taxon>Pseudomonadati</taxon>
        <taxon>Pseudomonadota</taxon>
        <taxon>Gammaproteobacteria</taxon>
        <taxon>Aeromonadales</taxon>
        <taxon>Succinivibrionaceae</taxon>
        <taxon>Anaerobiospirillum</taxon>
    </lineage>
</organism>
<accession>A0A9E2KPA9</accession>